<name>A0A840CDU0_9RHOB</name>
<dbReference type="Gene3D" id="3.90.660.50">
    <property type="match status" value="1"/>
</dbReference>
<keyword evidence="6" id="KW-1185">Reference proteome</keyword>
<organism evidence="5 6">
    <name type="scientific">Actibacterium naphthalenivorans</name>
    <dbReference type="NCBI Taxonomy" id="1614693"/>
    <lineage>
        <taxon>Bacteria</taxon>
        <taxon>Pseudomonadati</taxon>
        <taxon>Pseudomonadota</taxon>
        <taxon>Alphaproteobacteria</taxon>
        <taxon>Rhodobacterales</taxon>
        <taxon>Roseobacteraceae</taxon>
        <taxon>Actibacterium</taxon>
    </lineage>
</organism>
<dbReference type="Proteomes" id="UP000585681">
    <property type="component" value="Unassembled WGS sequence"/>
</dbReference>
<evidence type="ECO:0000259" key="4">
    <source>
        <dbReference type="Pfam" id="PF01593"/>
    </source>
</evidence>
<reference evidence="5" key="1">
    <citation type="submission" date="2020-08" db="EMBL/GenBank/DDBJ databases">
        <title>Genomic Encyclopedia of Type Strains, Phase IV (KMG-IV): sequencing the most valuable type-strain genomes for metagenomic binning, comparative biology and taxonomic classification.</title>
        <authorList>
            <person name="Goeker M."/>
        </authorList>
    </citation>
    <scope>NUCLEOTIDE SEQUENCE [LARGE SCALE GENOMIC DNA]</scope>
    <source>
        <strain evidence="5">DSM 105040</strain>
    </source>
</reference>
<dbReference type="Gene3D" id="3.50.50.60">
    <property type="entry name" value="FAD/NAD(P)-binding domain"/>
    <property type="match status" value="2"/>
</dbReference>
<comment type="function">
    <text evidence="1">Probable oxidoreductase that may play a role as regulator of mitochondrial function.</text>
</comment>
<evidence type="ECO:0000313" key="5">
    <source>
        <dbReference type="EMBL" id="MBB4022252.1"/>
    </source>
</evidence>
<dbReference type="PANTHER" id="PTHR10668">
    <property type="entry name" value="PHYTOENE DEHYDROGENASE"/>
    <property type="match status" value="1"/>
</dbReference>
<comment type="subunit">
    <text evidence="2">Interacts with COX5B; this interaction may contribute to localize PYROXD2 to the inner face of the inner mitochondrial membrane.</text>
</comment>
<dbReference type="RefSeq" id="WP_054538893.1">
    <property type="nucleotide sequence ID" value="NZ_JACIEQ010000002.1"/>
</dbReference>
<dbReference type="GO" id="GO:0005829">
    <property type="term" value="C:cytosol"/>
    <property type="evidence" value="ECO:0007669"/>
    <property type="project" value="TreeGrafter"/>
</dbReference>
<sequence>MTKYDVAVIGAGHNALTSACYLAKAGKKVVVLERRPVIGGAACTEEMFGGYKVDIGSSIHVLFPTTGIARDLELEKHGLEYIELDPWGFYPVKGTDKAITFYRSLDKTCESIAAISPRDAETYRDFMTTWGDVQRLIWPAMSEPPSMGQTIASVLKTAFTRPGAVRTALKSDDLVRQVLIDSRRLLEELFESEELKAALIWLGAQNGPHPDTASSATILGHYGMIHDDGAFRAIGGSGMVSVALGRALEGFGGTILTDAEVERVVKTGDGFEVRAGDMAVTAENVLFGCHVQTALLKLLDPDLVDPGMARRLKALKVMNGSGFMIRQAVSELPAYAGQALNEHGVGECHHGMQLLCPSVQTLTRSTNLGRAGRPPEVPPVMQMSFTAVDPSLAPEGKHLLYSWSSYHPYHLEGENWDDIAEREADKIWDVVCDYTPNMKGKLIDRYIQTPLDIERVIGMVQGDVTHLEMSMDQMLSFRPLPDLSGYKTPIEGVYLTGASTHPGGGVWGASGRSAAKVMLKNIT</sequence>
<dbReference type="InterPro" id="IPR036188">
    <property type="entry name" value="FAD/NAD-bd_sf"/>
</dbReference>
<accession>A0A840CDU0</accession>
<gene>
    <name evidence="5" type="ORF">GGR17_002061</name>
</gene>
<evidence type="ECO:0000256" key="2">
    <source>
        <dbReference type="ARBA" id="ARBA00038825"/>
    </source>
</evidence>
<dbReference type="EMBL" id="JACIEQ010000002">
    <property type="protein sequence ID" value="MBB4022252.1"/>
    <property type="molecule type" value="Genomic_DNA"/>
</dbReference>
<dbReference type="PANTHER" id="PTHR10668:SF103">
    <property type="entry name" value="PYRIDINE NUCLEOTIDE-DISULFIDE OXIDOREDUCTASE DOMAIN-CONTAINING PROTEIN 2"/>
    <property type="match status" value="1"/>
</dbReference>
<proteinExistence type="predicted"/>
<dbReference type="Pfam" id="PF01593">
    <property type="entry name" value="Amino_oxidase"/>
    <property type="match status" value="1"/>
</dbReference>
<feature type="domain" description="Amine oxidase" evidence="4">
    <location>
        <begin position="16"/>
        <end position="518"/>
    </location>
</feature>
<dbReference type="PROSITE" id="PS51257">
    <property type="entry name" value="PROKAR_LIPOPROTEIN"/>
    <property type="match status" value="1"/>
</dbReference>
<comment type="caution">
    <text evidence="5">The sequence shown here is derived from an EMBL/GenBank/DDBJ whole genome shotgun (WGS) entry which is preliminary data.</text>
</comment>
<protein>
    <recommendedName>
        <fullName evidence="3">Pyridine nucleotide-disulfide oxidoreductase domain-containing protein 2</fullName>
    </recommendedName>
</protein>
<evidence type="ECO:0000256" key="1">
    <source>
        <dbReference type="ARBA" id="ARBA00037217"/>
    </source>
</evidence>
<evidence type="ECO:0000256" key="3">
    <source>
        <dbReference type="ARBA" id="ARBA00040298"/>
    </source>
</evidence>
<dbReference type="AlphaFoldDB" id="A0A840CDU0"/>
<dbReference type="InterPro" id="IPR002937">
    <property type="entry name" value="Amino_oxidase"/>
</dbReference>
<dbReference type="SUPFAM" id="SSF51905">
    <property type="entry name" value="FAD/NAD(P)-binding domain"/>
    <property type="match status" value="1"/>
</dbReference>
<evidence type="ECO:0000313" key="6">
    <source>
        <dbReference type="Proteomes" id="UP000585681"/>
    </source>
</evidence>
<dbReference type="GO" id="GO:0016491">
    <property type="term" value="F:oxidoreductase activity"/>
    <property type="evidence" value="ECO:0007669"/>
    <property type="project" value="InterPro"/>
</dbReference>